<protein>
    <submittedName>
        <fullName evidence="2">Reverse transcriptase (RNA-dependent DNA polymerase)</fullName>
    </submittedName>
</protein>
<organism evidence="2 3">
    <name type="scientific">Salipaludibacillus aurantiacus</name>
    <dbReference type="NCBI Taxonomy" id="1601833"/>
    <lineage>
        <taxon>Bacteria</taxon>
        <taxon>Bacillati</taxon>
        <taxon>Bacillota</taxon>
        <taxon>Bacilli</taxon>
        <taxon>Bacillales</taxon>
        <taxon>Bacillaceae</taxon>
    </lineage>
</organism>
<dbReference type="InterPro" id="IPR043502">
    <property type="entry name" value="DNA/RNA_pol_sf"/>
</dbReference>
<name>A0A1H9U7V7_9BACI</name>
<keyword evidence="2" id="KW-0548">Nucleotidyltransferase</keyword>
<keyword evidence="2" id="KW-0695">RNA-directed DNA polymerase</keyword>
<sequence>MDRLIQQSINLYLQRIYDPTFSENNYGFRPKRRAHDAVLKAKQYINEGYTWVVDIDLEKFFDKVRQPKADFL</sequence>
<dbReference type="AlphaFoldDB" id="A0A1H9U7V7"/>
<keyword evidence="3" id="KW-1185">Reference proteome</keyword>
<evidence type="ECO:0000313" key="2">
    <source>
        <dbReference type="EMBL" id="SES05341.1"/>
    </source>
</evidence>
<keyword evidence="2" id="KW-0808">Transferase</keyword>
<dbReference type="Pfam" id="PF00078">
    <property type="entry name" value="RVT_1"/>
    <property type="match status" value="1"/>
</dbReference>
<dbReference type="EMBL" id="FOGT01000007">
    <property type="protein sequence ID" value="SES05341.1"/>
    <property type="molecule type" value="Genomic_DNA"/>
</dbReference>
<reference evidence="3" key="1">
    <citation type="submission" date="2016-10" db="EMBL/GenBank/DDBJ databases">
        <authorList>
            <person name="Varghese N."/>
            <person name="Submissions S."/>
        </authorList>
    </citation>
    <scope>NUCLEOTIDE SEQUENCE [LARGE SCALE GENOMIC DNA]</scope>
    <source>
        <strain evidence="3">S9</strain>
    </source>
</reference>
<dbReference type="GO" id="GO:0003964">
    <property type="term" value="F:RNA-directed DNA polymerase activity"/>
    <property type="evidence" value="ECO:0007669"/>
    <property type="project" value="UniProtKB-KW"/>
</dbReference>
<dbReference type="Proteomes" id="UP000198571">
    <property type="component" value="Unassembled WGS sequence"/>
</dbReference>
<dbReference type="SUPFAM" id="SSF56672">
    <property type="entry name" value="DNA/RNA polymerases"/>
    <property type="match status" value="1"/>
</dbReference>
<feature type="domain" description="Reverse transcriptase" evidence="1">
    <location>
        <begin position="2"/>
        <end position="69"/>
    </location>
</feature>
<dbReference type="OrthoDB" id="9793236at2"/>
<proteinExistence type="predicted"/>
<dbReference type="InterPro" id="IPR051083">
    <property type="entry name" value="GrpII_Intron_Splice-Mob/Def"/>
</dbReference>
<dbReference type="PANTHER" id="PTHR34047:SF8">
    <property type="entry name" value="PROTEIN YKFC"/>
    <property type="match status" value="1"/>
</dbReference>
<evidence type="ECO:0000259" key="1">
    <source>
        <dbReference type="Pfam" id="PF00078"/>
    </source>
</evidence>
<dbReference type="PANTHER" id="PTHR34047">
    <property type="entry name" value="NUCLEAR INTRON MATURASE 1, MITOCHONDRIAL-RELATED"/>
    <property type="match status" value="1"/>
</dbReference>
<dbReference type="STRING" id="1601833.SAMN05518684_10715"/>
<gene>
    <name evidence="2" type="ORF">SAMN05518684_10715</name>
</gene>
<evidence type="ECO:0000313" key="3">
    <source>
        <dbReference type="Proteomes" id="UP000198571"/>
    </source>
</evidence>
<dbReference type="InterPro" id="IPR000477">
    <property type="entry name" value="RT_dom"/>
</dbReference>
<accession>A0A1H9U7V7</accession>